<proteinExistence type="inferred from homology"/>
<comment type="pathway">
    <text evidence="2">Carbohydrate degradation; pentose phosphate pathway; D-ribose 5-phosphate from D-ribulose 5-phosphate (non-oxidative stage): step 1/1.</text>
</comment>
<dbReference type="FunFam" id="3.40.50.1360:FF:000014">
    <property type="entry name" value="Ribose 5-phosphate isomerase"/>
    <property type="match status" value="1"/>
</dbReference>
<dbReference type="AlphaFoldDB" id="A0AAD5TDV6"/>
<keyword evidence="10" id="KW-1185">Reference proteome</keyword>
<sequence>MSSKSEDLVNEAKRKAAFEAIDAQVTSESKVIGIGSGSTVVFCVERLAHRVKTENLSIKACIPTSFQARQLIVEAGLPLAELNAHPTIDVAFDGADECDAELNCIKGGGACQLQEKLVASCATKFVIVADYRKDSKVLGTQWKQGVPLEVVPMAYVPILAKLKALGGKPTLRMAVRKAGPVVTDNGNFVIDADFGQISDPVALEKKLIAIPGIVETGLFCHMAKYAYFGLENGEVKHLKL</sequence>
<evidence type="ECO:0000256" key="4">
    <source>
        <dbReference type="ARBA" id="ARBA00011959"/>
    </source>
</evidence>
<dbReference type="GO" id="GO:0005737">
    <property type="term" value="C:cytoplasm"/>
    <property type="evidence" value="ECO:0007669"/>
    <property type="project" value="TreeGrafter"/>
</dbReference>
<dbReference type="InterPro" id="IPR037171">
    <property type="entry name" value="NagB/RpiA_transferase-like"/>
</dbReference>
<dbReference type="HAMAP" id="MF_00170">
    <property type="entry name" value="Rib_5P_isom_A"/>
    <property type="match status" value="1"/>
</dbReference>
<accession>A0AAD5TDV6</accession>
<organism evidence="9 10">
    <name type="scientific">Geranomyces variabilis</name>
    <dbReference type="NCBI Taxonomy" id="109894"/>
    <lineage>
        <taxon>Eukaryota</taxon>
        <taxon>Fungi</taxon>
        <taxon>Fungi incertae sedis</taxon>
        <taxon>Chytridiomycota</taxon>
        <taxon>Chytridiomycota incertae sedis</taxon>
        <taxon>Chytridiomycetes</taxon>
        <taxon>Spizellomycetales</taxon>
        <taxon>Powellomycetaceae</taxon>
        <taxon>Geranomyces</taxon>
    </lineage>
</organism>
<evidence type="ECO:0000313" key="10">
    <source>
        <dbReference type="Proteomes" id="UP001212152"/>
    </source>
</evidence>
<dbReference type="SUPFAM" id="SSF100950">
    <property type="entry name" value="NagB/RpiA/CoA transferase-like"/>
    <property type="match status" value="1"/>
</dbReference>
<name>A0AAD5TDV6_9FUNG</name>
<dbReference type="FunFam" id="3.30.70.260:FF:000018">
    <property type="entry name" value="Ribose-5-phosphate isomerase A"/>
    <property type="match status" value="1"/>
</dbReference>
<evidence type="ECO:0000256" key="2">
    <source>
        <dbReference type="ARBA" id="ARBA00004988"/>
    </source>
</evidence>
<dbReference type="PANTHER" id="PTHR11934">
    <property type="entry name" value="RIBOSE-5-PHOSPHATE ISOMERASE"/>
    <property type="match status" value="1"/>
</dbReference>
<evidence type="ECO:0000313" key="9">
    <source>
        <dbReference type="EMBL" id="KAJ3172752.1"/>
    </source>
</evidence>
<dbReference type="GO" id="GO:0006014">
    <property type="term" value="P:D-ribose metabolic process"/>
    <property type="evidence" value="ECO:0007669"/>
    <property type="project" value="TreeGrafter"/>
</dbReference>
<dbReference type="InterPro" id="IPR020672">
    <property type="entry name" value="Ribose5P_isomerase_typA_subgr"/>
</dbReference>
<gene>
    <name evidence="9" type="ORF">HDU87_007840</name>
</gene>
<evidence type="ECO:0000256" key="7">
    <source>
        <dbReference type="ARBA" id="ARBA00029734"/>
    </source>
</evidence>
<dbReference type="PANTHER" id="PTHR11934:SF0">
    <property type="entry name" value="RIBOSE-5-PHOSPHATE ISOMERASE"/>
    <property type="match status" value="1"/>
</dbReference>
<evidence type="ECO:0000256" key="6">
    <source>
        <dbReference type="ARBA" id="ARBA00023235"/>
    </source>
</evidence>
<comment type="caution">
    <text evidence="9">The sequence shown here is derived from an EMBL/GenBank/DDBJ whole genome shotgun (WGS) entry which is preliminary data.</text>
</comment>
<dbReference type="CDD" id="cd01398">
    <property type="entry name" value="RPI_A"/>
    <property type="match status" value="1"/>
</dbReference>
<dbReference type="EC" id="5.3.1.6" evidence="4"/>
<dbReference type="NCBIfam" id="TIGR00021">
    <property type="entry name" value="rpiA"/>
    <property type="match status" value="1"/>
</dbReference>
<reference evidence="9" key="1">
    <citation type="submission" date="2020-05" db="EMBL/GenBank/DDBJ databases">
        <title>Phylogenomic resolution of chytrid fungi.</title>
        <authorList>
            <person name="Stajich J.E."/>
            <person name="Amses K."/>
            <person name="Simmons R."/>
            <person name="Seto K."/>
            <person name="Myers J."/>
            <person name="Bonds A."/>
            <person name="Quandt C.A."/>
            <person name="Barry K."/>
            <person name="Liu P."/>
            <person name="Grigoriev I."/>
            <person name="Longcore J.E."/>
            <person name="James T.Y."/>
        </authorList>
    </citation>
    <scope>NUCLEOTIDE SEQUENCE</scope>
    <source>
        <strain evidence="9">JEL0379</strain>
    </source>
</reference>
<comment type="similarity">
    <text evidence="3">Belongs to the ribose 5-phosphate isomerase family.</text>
</comment>
<dbReference type="Gene3D" id="3.30.70.260">
    <property type="match status" value="1"/>
</dbReference>
<evidence type="ECO:0000256" key="5">
    <source>
        <dbReference type="ARBA" id="ARBA00019150"/>
    </source>
</evidence>
<dbReference type="GO" id="GO:0009052">
    <property type="term" value="P:pentose-phosphate shunt, non-oxidative branch"/>
    <property type="evidence" value="ECO:0007669"/>
    <property type="project" value="InterPro"/>
</dbReference>
<dbReference type="Pfam" id="PF06026">
    <property type="entry name" value="Rib_5-P_isom_A"/>
    <property type="match status" value="1"/>
</dbReference>
<dbReference type="GO" id="GO:0004751">
    <property type="term" value="F:ribose-5-phosphate isomerase activity"/>
    <property type="evidence" value="ECO:0007669"/>
    <property type="project" value="UniProtKB-EC"/>
</dbReference>
<dbReference type="EMBL" id="JADGJQ010000077">
    <property type="protein sequence ID" value="KAJ3172752.1"/>
    <property type="molecule type" value="Genomic_DNA"/>
</dbReference>
<keyword evidence="6" id="KW-0413">Isomerase</keyword>
<protein>
    <recommendedName>
        <fullName evidence="5">Ribose-5-phosphate isomerase</fullName>
        <ecNumber evidence="4">5.3.1.6</ecNumber>
    </recommendedName>
    <alternativeName>
        <fullName evidence="8">D-ribose-5-phosphate ketol-isomerase</fullName>
    </alternativeName>
    <alternativeName>
        <fullName evidence="7">Phosphoriboisomerase</fullName>
    </alternativeName>
</protein>
<evidence type="ECO:0000256" key="3">
    <source>
        <dbReference type="ARBA" id="ARBA00008088"/>
    </source>
</evidence>
<evidence type="ECO:0000256" key="1">
    <source>
        <dbReference type="ARBA" id="ARBA00001713"/>
    </source>
</evidence>
<dbReference type="Proteomes" id="UP001212152">
    <property type="component" value="Unassembled WGS sequence"/>
</dbReference>
<comment type="catalytic activity">
    <reaction evidence="1">
        <text>aldehydo-D-ribose 5-phosphate = D-ribulose 5-phosphate</text>
        <dbReference type="Rhea" id="RHEA:14657"/>
        <dbReference type="ChEBI" id="CHEBI:58121"/>
        <dbReference type="ChEBI" id="CHEBI:58273"/>
        <dbReference type="EC" id="5.3.1.6"/>
    </reaction>
</comment>
<dbReference type="SUPFAM" id="SSF75445">
    <property type="entry name" value="D-ribose-5-phosphate isomerase (RpiA), lid domain"/>
    <property type="match status" value="1"/>
</dbReference>
<dbReference type="NCBIfam" id="NF001924">
    <property type="entry name" value="PRK00702.1"/>
    <property type="match status" value="1"/>
</dbReference>
<evidence type="ECO:0000256" key="8">
    <source>
        <dbReference type="ARBA" id="ARBA00032273"/>
    </source>
</evidence>
<dbReference type="Gene3D" id="3.40.50.1360">
    <property type="match status" value="1"/>
</dbReference>
<dbReference type="InterPro" id="IPR004788">
    <property type="entry name" value="Ribose5P_isomerase_type_A"/>
</dbReference>